<dbReference type="EC" id="3.2.1.41" evidence="10"/>
<evidence type="ECO:0000256" key="11">
    <source>
        <dbReference type="ARBA" id="ARBA00029618"/>
    </source>
</evidence>
<evidence type="ECO:0000259" key="15">
    <source>
        <dbReference type="SMART" id="SM00642"/>
    </source>
</evidence>
<dbReference type="NCBIfam" id="TIGR02103">
    <property type="entry name" value="pullul_strch"/>
    <property type="match status" value="1"/>
</dbReference>
<dbReference type="CDD" id="cd02860">
    <property type="entry name" value="E_set_Pullulanase"/>
    <property type="match status" value="1"/>
</dbReference>
<evidence type="ECO:0000256" key="5">
    <source>
        <dbReference type="ARBA" id="ARBA00022729"/>
    </source>
</evidence>
<dbReference type="Pfam" id="PF02806">
    <property type="entry name" value="Alpha-amylase_C"/>
    <property type="match status" value="1"/>
</dbReference>
<comment type="caution">
    <text evidence="16">The sequence shown here is derived from an EMBL/GenBank/DDBJ whole genome shotgun (WGS) entry which is preliminary data.</text>
</comment>
<dbReference type="SUPFAM" id="SSF81296">
    <property type="entry name" value="E set domains"/>
    <property type="match status" value="2"/>
</dbReference>
<evidence type="ECO:0000256" key="3">
    <source>
        <dbReference type="ARBA" id="ARBA00012595"/>
    </source>
</evidence>
<dbReference type="InterPro" id="IPR014756">
    <property type="entry name" value="Ig_E-set"/>
</dbReference>
<evidence type="ECO:0000256" key="7">
    <source>
        <dbReference type="ARBA" id="ARBA00022837"/>
    </source>
</evidence>
<dbReference type="InterPro" id="IPR004193">
    <property type="entry name" value="Glyco_hydro_13_N"/>
</dbReference>
<dbReference type="Pfam" id="PF11852">
    <property type="entry name" value="Pullul_strch_C"/>
    <property type="match status" value="1"/>
</dbReference>
<comment type="similarity">
    <text evidence="2">Belongs to the glycosyl hydrolase 13 family.</text>
</comment>
<evidence type="ECO:0000256" key="8">
    <source>
        <dbReference type="ARBA" id="ARBA00023295"/>
    </source>
</evidence>
<feature type="signal peptide" evidence="14">
    <location>
        <begin position="1"/>
        <end position="21"/>
    </location>
</feature>
<evidence type="ECO:0000313" key="17">
    <source>
        <dbReference type="Proteomes" id="UP001500620"/>
    </source>
</evidence>
<evidence type="ECO:0000256" key="1">
    <source>
        <dbReference type="ARBA" id="ARBA00000548"/>
    </source>
</evidence>
<dbReference type="Gene3D" id="2.60.40.1110">
    <property type="match status" value="3"/>
</dbReference>
<dbReference type="PANTHER" id="PTHR43002">
    <property type="entry name" value="GLYCOGEN DEBRANCHING ENZYME"/>
    <property type="match status" value="1"/>
</dbReference>
<accession>A0ABP8DMM8</accession>
<dbReference type="SMART" id="SM00642">
    <property type="entry name" value="Aamy"/>
    <property type="match status" value="1"/>
</dbReference>
<evidence type="ECO:0000256" key="9">
    <source>
        <dbReference type="ARBA" id="ARBA00023965"/>
    </source>
</evidence>
<gene>
    <name evidence="16" type="ORF">GCM10022255_084660</name>
</gene>
<dbReference type="Gene3D" id="2.60.40.1180">
    <property type="entry name" value="Golgi alpha-mannosidase II"/>
    <property type="match status" value="2"/>
</dbReference>
<keyword evidence="8" id="KW-0326">Glycosidase</keyword>
<protein>
    <recommendedName>
        <fullName evidence="4">Alpha-amylase</fullName>
        <ecNumber evidence="3">3.2.1.1</ecNumber>
        <ecNumber evidence="10">3.2.1.41</ecNumber>
    </recommendedName>
    <alternativeName>
        <fullName evidence="12">1,4-alpha-D-glucan glucanohydrolase</fullName>
    </alternativeName>
    <alternativeName>
        <fullName evidence="11">Alpha-dextrin endo-1,6-alpha-glucosidase</fullName>
    </alternativeName>
    <alternativeName>
        <fullName evidence="13">Pullulan 6-glucanohydrolase</fullName>
    </alternativeName>
</protein>
<dbReference type="Pfam" id="PF03714">
    <property type="entry name" value="PUD"/>
    <property type="match status" value="3"/>
</dbReference>
<dbReference type="CDD" id="cd11341">
    <property type="entry name" value="AmyAc_Pullulanase_LD-like"/>
    <property type="match status" value="1"/>
</dbReference>
<evidence type="ECO:0000256" key="13">
    <source>
        <dbReference type="ARBA" id="ARBA00031076"/>
    </source>
</evidence>
<dbReference type="Pfam" id="PF00128">
    <property type="entry name" value="Alpha-amylase"/>
    <property type="match status" value="1"/>
</dbReference>
<name>A0ABP8DMM8_9ACTN</name>
<evidence type="ECO:0000256" key="12">
    <source>
        <dbReference type="ARBA" id="ARBA00030238"/>
    </source>
</evidence>
<keyword evidence="17" id="KW-1185">Reference proteome</keyword>
<dbReference type="Gene3D" id="2.60.40.10">
    <property type="entry name" value="Immunoglobulins"/>
    <property type="match status" value="1"/>
</dbReference>
<dbReference type="InterPro" id="IPR006048">
    <property type="entry name" value="A-amylase/branching_C"/>
</dbReference>
<dbReference type="Proteomes" id="UP001500620">
    <property type="component" value="Unassembled WGS sequence"/>
</dbReference>
<dbReference type="InterPro" id="IPR017853">
    <property type="entry name" value="GH"/>
</dbReference>
<comment type="catalytic activity">
    <reaction evidence="9">
        <text>Hydrolysis of (1-&gt;6)-alpha-D-glucosidic linkages in pullulan, amylopectin and glycogen, and in the alpha- and beta-limit dextrins of amylopectin and glycogen.</text>
        <dbReference type="EC" id="3.2.1.41"/>
    </reaction>
</comment>
<dbReference type="SUPFAM" id="SSF51445">
    <property type="entry name" value="(Trans)glycosidases"/>
    <property type="match status" value="2"/>
</dbReference>
<keyword evidence="6" id="KW-0378">Hydrolase</keyword>
<dbReference type="InterPro" id="IPR013783">
    <property type="entry name" value="Ig-like_fold"/>
</dbReference>
<feature type="chain" id="PRO_5046375564" description="Alpha-amylase" evidence="14">
    <location>
        <begin position="22"/>
        <end position="1915"/>
    </location>
</feature>
<dbReference type="EC" id="3.2.1.1" evidence="3"/>
<dbReference type="EMBL" id="BAABAT010000036">
    <property type="protein sequence ID" value="GAA4259560.1"/>
    <property type="molecule type" value="Genomic_DNA"/>
</dbReference>
<sequence length="1915" mass="206103">MPAVSTITSTKIALGALTALAMIAAVPGDTPRMPDVPQRPTSIVQGVPEWAGEPSVASLLDRPQPQQRAEQFYFVLADRFADGDPANNAGGLSGDRLSTGYDPTDKGFYHGGDLKGVINKLDYIQGLGTTAIWLAPVFKNRPVQGSGADISAGYHGYWITDFTQIDPHFGTKDDLKVLTKKAHDRGIKIYLDVITNHTADVIRNAQNQYSYRSKTDYPYKDLNGNKFDDRNYADGTHGFPQVDASSFPYTPVFPSEADKTVKKPAWLNDPTMYHNRGDSTFSGENAEYGDFFGLDDLWTERPEVVQGMTKIYSDWVKDSGIDGYRIDTAKHVDMQFWPQFTQGVEAAADKAGKPDFFMFGEVYDANPAFDSTYVRQGRLPATLDFPFQQAASDFVARGGSGQELADMYAQDDLYTSAGTSAQGLPTFLGNHDMGRIGYFVANGGTDPSTHLRRDELGHELMFLTRGQPVVYYGDEQGYTGPGGDKDARQDMFASKTADYLDDDLLGTDSTHAVANYDVNHPIYRTIASLAKLRQQNPALRQGIQITRYADQNVFAFSRIDPDQRVEYVVASNNGTGAKTVTIQTAMATTTFDQLYPTAGPIAATAGDGSLQVTIPALSTVVFKARGAIPRSSVRPTISLQVDPAPTTPAEVRANVTGDPLSTVTYAARVAGGPWKLLGTDRAAPFAAYHDLNGLAAGTKLEYKAVVRDGSGRTAEAKIETKVGTPPSAASADYALVHYQRPAGDYTGWSLYAWGDIQDAMTWPNGAPFAGEDSYGRFAWVKLKPGATNMGFLVVDANGVKDVAADRSLDPTKHPEIWLKQGDATIYTSQAAATGSVAVHYGRPDGDYSGWGLHLWGDGLAPGTGTDWANPRPPDGVDAYGAYWHVPVSDPTKPVNFIVHKGDVKDPGPDQSVLPSTQGEAWIRSTEATVYPNRAAAEHTAVLHYRRPAGDYDGWGLHVWTGAATGTEWGSPLMPSGADAFGVKFTVPLADNATLLNYIVHKGDTKDLPADQGLDLVNVGHEVWILSGQEKYLLPMPAQGTPDTDVDKEKAVWIDRNTVAWRAGPTDGHSYELWSAPAGGLKVVDGQLVGNATKLAMSAVPGNLTEAQRARFPHLWAYQTFRVDGDRPALTAALRGQVVAVERDAAGQVTEATGVQLAGALDDLYGGALSVKLGPTFDGQRPTIKVWAPTAQNLSLELYQDPSKSPAVVAMARDERTGVWSVTGDKSWKGQYYKFRVTAFQPSTKSVVTASVTDPYSVSLSANGTHSQIVDLADPALRPGGWSDLRKPPAPARPQIQELSVRDFSMADATVPAEQRGTYLAFTQSGSAGMQHLRDLAKAGTSYVHLLPVFDISTIPEVRGDQAQPPCDLAALPPDSPQQQACIAQVADRDGYNWGYDPFHYNAPEGSYATDPQGTPRITQFRQMVAGLNNAGLRVVMDVVYNHTTAAGTDQYSVLDQIVPGYYQRLLDDGTVANSTCCANTAPENAMMGKLVVDSIVQWAKQYKVDGFRFDLMGHHPKANILAVRAALDQLTVAKDGVDGKKILLYGEGWNFGEVADNARFVQATQANMAGTGVGTFNDRLRDAVRGGGPFDGNPRIQGFATGLYTDPNGDPVNGTAAEQRARLLHYQDLIQVGLSGNLAAYEFTDSNGHRVTGAQVDYNGSPAGYTRSPSEAITYVDAHDNEILYDAMAYKLPAGTSAEQRARLQVLALSTTVLGQGTGFVTAGSDMLRSKSLDRNSFNSGDWFNQIRWDCADGNGFGAGLPPAADNQDKWQYAQPLLADPALVPDCAAVGLASARFQELTRIRSSSPVFSLSTAAQVQQRLSFPLSGTQATPGVITMVLDARGLDGHWRSVVVVFNAGATATTQTLPAYRGAQVALHPIQAASADPVARQSTFDATHGSFTVPARTVAVFVQAA</sequence>
<dbReference type="Gene3D" id="2.60.40.1130">
    <property type="entry name" value="Rab geranylgeranyltransferase alpha-subunit, insert domain"/>
    <property type="match status" value="1"/>
</dbReference>
<dbReference type="InterPro" id="IPR005323">
    <property type="entry name" value="CBM41_pullulanase"/>
</dbReference>
<evidence type="ECO:0000256" key="2">
    <source>
        <dbReference type="ARBA" id="ARBA00008061"/>
    </source>
</evidence>
<keyword evidence="5 14" id="KW-0732">Signal</keyword>
<dbReference type="Pfam" id="PF17967">
    <property type="entry name" value="Pullulanase_N2"/>
    <property type="match status" value="1"/>
</dbReference>
<dbReference type="InterPro" id="IPR011839">
    <property type="entry name" value="Pullul_strch"/>
</dbReference>
<dbReference type="Gene3D" id="3.20.20.80">
    <property type="entry name" value="Glycosidases"/>
    <property type="match status" value="3"/>
</dbReference>
<dbReference type="InterPro" id="IPR024561">
    <property type="entry name" value="Pullul_strch_C"/>
</dbReference>
<evidence type="ECO:0000256" key="14">
    <source>
        <dbReference type="SAM" id="SignalP"/>
    </source>
</evidence>
<dbReference type="CDD" id="cd10315">
    <property type="entry name" value="CBM41_pullulanase"/>
    <property type="match status" value="3"/>
</dbReference>
<reference evidence="17" key="1">
    <citation type="journal article" date="2019" name="Int. J. Syst. Evol. Microbiol.">
        <title>The Global Catalogue of Microorganisms (GCM) 10K type strain sequencing project: providing services to taxonomists for standard genome sequencing and annotation.</title>
        <authorList>
            <consortium name="The Broad Institute Genomics Platform"/>
            <consortium name="The Broad Institute Genome Sequencing Center for Infectious Disease"/>
            <person name="Wu L."/>
            <person name="Ma J."/>
        </authorList>
    </citation>
    <scope>NUCLEOTIDE SEQUENCE [LARGE SCALE GENOMIC DNA]</scope>
    <source>
        <strain evidence="17">JCM 17441</strain>
    </source>
</reference>
<proteinExistence type="inferred from homology"/>
<dbReference type="InterPro" id="IPR006047">
    <property type="entry name" value="GH13_cat_dom"/>
</dbReference>
<dbReference type="SUPFAM" id="SSF51011">
    <property type="entry name" value="Glycosyl hydrolase domain"/>
    <property type="match status" value="2"/>
</dbReference>
<dbReference type="InterPro" id="IPR013780">
    <property type="entry name" value="Glyco_hydro_b"/>
</dbReference>
<organism evidence="16 17">
    <name type="scientific">Dactylosporangium darangshiense</name>
    <dbReference type="NCBI Taxonomy" id="579108"/>
    <lineage>
        <taxon>Bacteria</taxon>
        <taxon>Bacillati</taxon>
        <taxon>Actinomycetota</taxon>
        <taxon>Actinomycetes</taxon>
        <taxon>Micromonosporales</taxon>
        <taxon>Micromonosporaceae</taxon>
        <taxon>Dactylosporangium</taxon>
    </lineage>
</organism>
<dbReference type="InterPro" id="IPR013784">
    <property type="entry name" value="Carb-bd-like_fold"/>
</dbReference>
<dbReference type="Pfam" id="PF02922">
    <property type="entry name" value="CBM_48"/>
    <property type="match status" value="1"/>
</dbReference>
<evidence type="ECO:0000256" key="10">
    <source>
        <dbReference type="ARBA" id="ARBA00024062"/>
    </source>
</evidence>
<feature type="domain" description="Glycosyl hydrolase family 13 catalytic" evidence="15">
    <location>
        <begin position="74"/>
        <end position="533"/>
    </location>
</feature>
<keyword evidence="7" id="KW-0106">Calcium</keyword>
<comment type="catalytic activity">
    <reaction evidence="1">
        <text>Endohydrolysis of (1-&gt;4)-alpha-D-glucosidic linkages in polysaccharides containing three or more (1-&gt;4)-alpha-linked D-glucose units.</text>
        <dbReference type="EC" id="3.2.1.1"/>
    </reaction>
</comment>
<dbReference type="InterPro" id="IPR040671">
    <property type="entry name" value="Pullulanase_N2"/>
</dbReference>
<dbReference type="SUPFAM" id="SSF49452">
    <property type="entry name" value="Starch-binding domain-like"/>
    <property type="match status" value="3"/>
</dbReference>
<dbReference type="RefSeq" id="WP_345136464.1">
    <property type="nucleotide sequence ID" value="NZ_BAABAT010000036.1"/>
</dbReference>
<evidence type="ECO:0000313" key="16">
    <source>
        <dbReference type="EMBL" id="GAA4259560.1"/>
    </source>
</evidence>
<evidence type="ECO:0000256" key="4">
    <source>
        <dbReference type="ARBA" id="ARBA00017303"/>
    </source>
</evidence>
<evidence type="ECO:0000256" key="6">
    <source>
        <dbReference type="ARBA" id="ARBA00022801"/>
    </source>
</evidence>
<dbReference type="CDD" id="cd11339">
    <property type="entry name" value="AmyAc_bac_CMD_like_2"/>
    <property type="match status" value="1"/>
</dbReference>